<feature type="transmembrane region" description="Helical" evidence="7">
    <location>
        <begin position="110"/>
        <end position="131"/>
    </location>
</feature>
<evidence type="ECO:0000256" key="1">
    <source>
        <dbReference type="ARBA" id="ARBA00004651"/>
    </source>
</evidence>
<dbReference type="AlphaFoldDB" id="A0A952FQV0"/>
<evidence type="ECO:0000256" key="5">
    <source>
        <dbReference type="ARBA" id="ARBA00022989"/>
    </source>
</evidence>
<evidence type="ECO:0000256" key="3">
    <source>
        <dbReference type="ARBA" id="ARBA00022475"/>
    </source>
</evidence>
<comment type="similarity">
    <text evidence="7">Belongs to the binding-protein-dependent transport system permease family.</text>
</comment>
<evidence type="ECO:0000256" key="7">
    <source>
        <dbReference type="RuleBase" id="RU363032"/>
    </source>
</evidence>
<evidence type="ECO:0000313" key="10">
    <source>
        <dbReference type="Proteomes" id="UP000700706"/>
    </source>
</evidence>
<dbReference type="EMBL" id="JAEKLZ010000452">
    <property type="protein sequence ID" value="MBW8728786.1"/>
    <property type="molecule type" value="Genomic_DNA"/>
</dbReference>
<keyword evidence="5 7" id="KW-1133">Transmembrane helix</keyword>
<dbReference type="PANTHER" id="PTHR32243:SF52">
    <property type="entry name" value="ABC TRANSPORTER PERMEASE PROTEIN"/>
    <property type="match status" value="1"/>
</dbReference>
<dbReference type="SUPFAM" id="SSF161098">
    <property type="entry name" value="MetI-like"/>
    <property type="match status" value="2"/>
</dbReference>
<evidence type="ECO:0000259" key="8">
    <source>
        <dbReference type="PROSITE" id="PS50928"/>
    </source>
</evidence>
<dbReference type="PROSITE" id="PS50928">
    <property type="entry name" value="ABC_TM1"/>
    <property type="match status" value="1"/>
</dbReference>
<name>A0A952FQV0_9PROT</name>
<feature type="transmembrane region" description="Helical" evidence="7">
    <location>
        <begin position="307"/>
        <end position="332"/>
    </location>
</feature>
<dbReference type="InterPro" id="IPR050901">
    <property type="entry name" value="BP-dep_ABC_trans_perm"/>
</dbReference>
<keyword evidence="2 7" id="KW-0813">Transport</keyword>
<dbReference type="PANTHER" id="PTHR32243">
    <property type="entry name" value="MALTOSE TRANSPORT SYSTEM PERMEASE-RELATED"/>
    <property type="match status" value="1"/>
</dbReference>
<evidence type="ECO:0000256" key="6">
    <source>
        <dbReference type="ARBA" id="ARBA00023136"/>
    </source>
</evidence>
<dbReference type="Gene3D" id="1.10.3720.10">
    <property type="entry name" value="MetI-like"/>
    <property type="match status" value="2"/>
</dbReference>
<keyword evidence="4 7" id="KW-0812">Transmembrane</keyword>
<feature type="transmembrane region" description="Helical" evidence="7">
    <location>
        <begin position="82"/>
        <end position="103"/>
    </location>
</feature>
<evidence type="ECO:0000256" key="2">
    <source>
        <dbReference type="ARBA" id="ARBA00022448"/>
    </source>
</evidence>
<dbReference type="InterPro" id="IPR000515">
    <property type="entry name" value="MetI-like"/>
</dbReference>
<feature type="domain" description="ABC transmembrane type-1" evidence="8">
    <location>
        <begin position="77"/>
        <end position="328"/>
    </location>
</feature>
<dbReference type="Proteomes" id="UP000700706">
    <property type="component" value="Unassembled WGS sequence"/>
</dbReference>
<dbReference type="GO" id="GO:0055085">
    <property type="term" value="P:transmembrane transport"/>
    <property type="evidence" value="ECO:0007669"/>
    <property type="project" value="InterPro"/>
</dbReference>
<evidence type="ECO:0000313" key="9">
    <source>
        <dbReference type="EMBL" id="MBW8728786.1"/>
    </source>
</evidence>
<feature type="transmembrane region" description="Helical" evidence="7">
    <location>
        <begin position="263"/>
        <end position="287"/>
    </location>
</feature>
<organism evidence="9 10">
    <name type="scientific">Inquilinus limosus</name>
    <dbReference type="NCBI Taxonomy" id="171674"/>
    <lineage>
        <taxon>Bacteria</taxon>
        <taxon>Pseudomonadati</taxon>
        <taxon>Pseudomonadota</taxon>
        <taxon>Alphaproteobacteria</taxon>
        <taxon>Rhodospirillales</taxon>
        <taxon>Rhodospirillaceae</taxon>
        <taxon>Inquilinus</taxon>
    </lineage>
</organism>
<gene>
    <name evidence="9" type="ORF">JF625_27015</name>
</gene>
<feature type="transmembrane region" description="Helical" evidence="7">
    <location>
        <begin position="137"/>
        <end position="157"/>
    </location>
</feature>
<evidence type="ECO:0000256" key="4">
    <source>
        <dbReference type="ARBA" id="ARBA00022692"/>
    </source>
</evidence>
<protein>
    <submittedName>
        <fullName evidence="9">Carbohydrate ABC transporter permease</fullName>
    </submittedName>
</protein>
<accession>A0A952FQV0</accession>
<feature type="transmembrane region" description="Helical" evidence="7">
    <location>
        <begin position="169"/>
        <end position="193"/>
    </location>
</feature>
<dbReference type="CDD" id="cd06261">
    <property type="entry name" value="TM_PBP2"/>
    <property type="match status" value="1"/>
</dbReference>
<dbReference type="InterPro" id="IPR035906">
    <property type="entry name" value="MetI-like_sf"/>
</dbReference>
<dbReference type="Pfam" id="PF00528">
    <property type="entry name" value="BPD_transp_1"/>
    <property type="match status" value="1"/>
</dbReference>
<reference evidence="9" key="1">
    <citation type="submission" date="2020-06" db="EMBL/GenBank/DDBJ databases">
        <title>Stable isotope informed genome-resolved metagenomics uncovers potential trophic interactions in rhizosphere soil.</title>
        <authorList>
            <person name="Starr E.P."/>
            <person name="Shi S."/>
            <person name="Blazewicz S.J."/>
            <person name="Koch B.J."/>
            <person name="Probst A.J."/>
            <person name="Hungate B.A."/>
            <person name="Pett-Ridge J."/>
            <person name="Firestone M.K."/>
            <person name="Banfield J.F."/>
        </authorList>
    </citation>
    <scope>NUCLEOTIDE SEQUENCE</scope>
    <source>
        <strain evidence="9">YM_69_17</strain>
    </source>
</reference>
<comment type="caution">
    <text evidence="9">The sequence shown here is derived from an EMBL/GenBank/DDBJ whole genome shotgun (WGS) entry which is preliminary data.</text>
</comment>
<comment type="subcellular location">
    <subcellularLocation>
        <location evidence="1 7">Cell membrane</location>
        <topology evidence="1 7">Multi-pass membrane protein</topology>
    </subcellularLocation>
</comment>
<feature type="transmembrane region" description="Helical" evidence="7">
    <location>
        <begin position="205"/>
        <end position="225"/>
    </location>
</feature>
<sequence length="342" mass="37469">MRDLQRGGMKRGLVFLLCLGWFVVTMFPIYWTLITSFKPPTAVSGGPTYLPWIDFEPTLQAWVDALSGVRGNFITPFVNSTLIGLAATALSVALGSMAAYALVRFPFQVRLLAGVAFAMVAIGGFLLLQNVLGLKRVPALGGALVAALAVSIALNALRLPGPVLGNDDVVFWFVSQRMFPPIVTAFALYLLYSEIGKAGFPLLDSFWGMTLCYTAFSLPIVVWLMRDFFQALPVDIEEAALVDDVPRFRIFLEIVLPMARPGLIATAMITLSFVWNEFLFSLLLTAGNWQTLPIMLSGQNSYRGDEWWAISVAAMISIGPMMVMAILLARLMRSGLLLGSIR</sequence>
<proteinExistence type="inferred from homology"/>
<keyword evidence="6 7" id="KW-0472">Membrane</keyword>
<dbReference type="GO" id="GO:0005886">
    <property type="term" value="C:plasma membrane"/>
    <property type="evidence" value="ECO:0007669"/>
    <property type="project" value="UniProtKB-SubCell"/>
</dbReference>
<keyword evidence="3" id="KW-1003">Cell membrane</keyword>
<feature type="transmembrane region" description="Helical" evidence="7">
    <location>
        <begin position="12"/>
        <end position="31"/>
    </location>
</feature>